<dbReference type="AlphaFoldDB" id="A0A645C6J5"/>
<sequence>MIHTSIKKKVITGILSFSLLTSSFGGAFATAVYAATPEEITTTEQETSSGKGLLVGLAAIGLISALSNHGSSSDNSSASKNTGSTTTNSQTSTNGTSSEKQQAFALLNQDRAANGLPALTLNSKLTSLADAYAADMIKRGYFSHYNPEGQSPFDRMNNAGISYKTAGENLAINTNVSAAEAAFMKSSGHRANILNSSYTDVGIGVVHSSDGSVYVVQEFIGK</sequence>
<feature type="domain" description="SCP" evidence="2">
    <location>
        <begin position="105"/>
        <end position="219"/>
    </location>
</feature>
<dbReference type="CDD" id="cd05379">
    <property type="entry name" value="CAP_bacterial"/>
    <property type="match status" value="1"/>
</dbReference>
<accession>A0A645C6J5</accession>
<dbReference type="PANTHER" id="PTHR31157">
    <property type="entry name" value="SCP DOMAIN-CONTAINING PROTEIN"/>
    <property type="match status" value="1"/>
</dbReference>
<dbReference type="InterPro" id="IPR014044">
    <property type="entry name" value="CAP_dom"/>
</dbReference>
<protein>
    <recommendedName>
        <fullName evidence="2">SCP domain-containing protein</fullName>
    </recommendedName>
</protein>
<dbReference type="Gene3D" id="3.40.33.10">
    <property type="entry name" value="CAP"/>
    <property type="match status" value="1"/>
</dbReference>
<name>A0A645C6J5_9ZZZZ</name>
<gene>
    <name evidence="3" type="ORF">SDC9_120245</name>
</gene>
<feature type="region of interest" description="Disordered" evidence="1">
    <location>
        <begin position="70"/>
        <end position="99"/>
    </location>
</feature>
<dbReference type="EMBL" id="VSSQ01025251">
    <property type="protein sequence ID" value="MPM73269.1"/>
    <property type="molecule type" value="Genomic_DNA"/>
</dbReference>
<evidence type="ECO:0000256" key="1">
    <source>
        <dbReference type="SAM" id="MobiDB-lite"/>
    </source>
</evidence>
<reference evidence="3" key="1">
    <citation type="submission" date="2019-08" db="EMBL/GenBank/DDBJ databases">
        <authorList>
            <person name="Kucharzyk K."/>
            <person name="Murdoch R.W."/>
            <person name="Higgins S."/>
            <person name="Loffler F."/>
        </authorList>
    </citation>
    <scope>NUCLEOTIDE SEQUENCE</scope>
</reference>
<organism evidence="3">
    <name type="scientific">bioreactor metagenome</name>
    <dbReference type="NCBI Taxonomy" id="1076179"/>
    <lineage>
        <taxon>unclassified sequences</taxon>
        <taxon>metagenomes</taxon>
        <taxon>ecological metagenomes</taxon>
    </lineage>
</organism>
<comment type="caution">
    <text evidence="3">The sequence shown here is derived from an EMBL/GenBank/DDBJ whole genome shotgun (WGS) entry which is preliminary data.</text>
</comment>
<feature type="compositionally biased region" description="Low complexity" evidence="1">
    <location>
        <begin position="70"/>
        <end position="98"/>
    </location>
</feature>
<dbReference type="PANTHER" id="PTHR31157:SF1">
    <property type="entry name" value="SCP DOMAIN-CONTAINING PROTEIN"/>
    <property type="match status" value="1"/>
</dbReference>
<evidence type="ECO:0000259" key="2">
    <source>
        <dbReference type="Pfam" id="PF00188"/>
    </source>
</evidence>
<dbReference type="InterPro" id="IPR035940">
    <property type="entry name" value="CAP_sf"/>
</dbReference>
<dbReference type="SUPFAM" id="SSF55797">
    <property type="entry name" value="PR-1-like"/>
    <property type="match status" value="1"/>
</dbReference>
<proteinExistence type="predicted"/>
<dbReference type="Pfam" id="PF00188">
    <property type="entry name" value="CAP"/>
    <property type="match status" value="1"/>
</dbReference>
<evidence type="ECO:0000313" key="3">
    <source>
        <dbReference type="EMBL" id="MPM73269.1"/>
    </source>
</evidence>